<protein>
    <recommendedName>
        <fullName evidence="3">MADF domain-containing protein</fullName>
    </recommendedName>
</protein>
<dbReference type="PANTHER" id="PTHR21505:SF8">
    <property type="entry name" value="DPT-YFP REPRESSOR BY OVEREXPRESSION, ISOFORM D-RELATED"/>
    <property type="match status" value="1"/>
</dbReference>
<evidence type="ECO:0000313" key="1">
    <source>
        <dbReference type="EMBL" id="GBP14397.1"/>
    </source>
</evidence>
<gene>
    <name evidence="1" type="ORF">EVAR_92386_1</name>
</gene>
<accession>A0A4C1TLS1</accession>
<name>A0A4C1TLS1_EUMVA</name>
<dbReference type="OrthoDB" id="8195247at2759"/>
<dbReference type="EMBL" id="BGZK01000063">
    <property type="protein sequence ID" value="GBP14397.1"/>
    <property type="molecule type" value="Genomic_DNA"/>
</dbReference>
<sequence length="195" mass="22182">MLTKKLLFLQNDYPEANKEFVVKKIQSLRGSFRKELKKALISKCSGIEADEIYVPSLWCYNLLFFTEGQELATDSLSNMVDSVILIEEENMEENEKSGLREERLRWSAADWKLQQPLLLSSTATAAAARLHRHHRQGYDGCARRSQRAVRDYSTRSMPRSVHSVIGSGDCHRIDDDGLQQSSIRNKKIVGAYASS</sequence>
<evidence type="ECO:0000313" key="2">
    <source>
        <dbReference type="Proteomes" id="UP000299102"/>
    </source>
</evidence>
<organism evidence="1 2">
    <name type="scientific">Eumeta variegata</name>
    <name type="common">Bagworm moth</name>
    <name type="synonym">Eumeta japonica</name>
    <dbReference type="NCBI Taxonomy" id="151549"/>
    <lineage>
        <taxon>Eukaryota</taxon>
        <taxon>Metazoa</taxon>
        <taxon>Ecdysozoa</taxon>
        <taxon>Arthropoda</taxon>
        <taxon>Hexapoda</taxon>
        <taxon>Insecta</taxon>
        <taxon>Pterygota</taxon>
        <taxon>Neoptera</taxon>
        <taxon>Endopterygota</taxon>
        <taxon>Lepidoptera</taxon>
        <taxon>Glossata</taxon>
        <taxon>Ditrysia</taxon>
        <taxon>Tineoidea</taxon>
        <taxon>Psychidae</taxon>
        <taxon>Oiketicinae</taxon>
        <taxon>Eumeta</taxon>
    </lineage>
</organism>
<keyword evidence="2" id="KW-1185">Reference proteome</keyword>
<comment type="caution">
    <text evidence="1">The sequence shown here is derived from an EMBL/GenBank/DDBJ whole genome shotgun (WGS) entry which is preliminary data.</text>
</comment>
<dbReference type="AlphaFoldDB" id="A0A4C1TLS1"/>
<reference evidence="1 2" key="1">
    <citation type="journal article" date="2019" name="Commun. Biol.">
        <title>The bagworm genome reveals a unique fibroin gene that provides high tensile strength.</title>
        <authorList>
            <person name="Kono N."/>
            <person name="Nakamura H."/>
            <person name="Ohtoshi R."/>
            <person name="Tomita M."/>
            <person name="Numata K."/>
            <person name="Arakawa K."/>
        </authorList>
    </citation>
    <scope>NUCLEOTIDE SEQUENCE [LARGE SCALE GENOMIC DNA]</scope>
</reference>
<proteinExistence type="predicted"/>
<dbReference type="Proteomes" id="UP000299102">
    <property type="component" value="Unassembled WGS sequence"/>
</dbReference>
<evidence type="ECO:0008006" key="3">
    <source>
        <dbReference type="Google" id="ProtNLM"/>
    </source>
</evidence>
<dbReference type="PANTHER" id="PTHR21505">
    <property type="entry name" value="MADF DOMAIN-CONTAINING PROTEIN-RELATED"/>
    <property type="match status" value="1"/>
</dbReference>